<reference evidence="1 2" key="1">
    <citation type="submission" date="2016-10" db="EMBL/GenBank/DDBJ databases">
        <authorList>
            <person name="de Groot N.N."/>
        </authorList>
    </citation>
    <scope>NUCLEOTIDE SEQUENCE [LARGE SCALE GENOMIC DNA]</scope>
    <source>
        <strain evidence="1 2">MP1X4</strain>
    </source>
</reference>
<accession>A0A1H1YLH5</accession>
<proteinExistence type="predicted"/>
<protein>
    <recommendedName>
        <fullName evidence="3">DUF3820 family protein</fullName>
    </recommendedName>
</protein>
<gene>
    <name evidence="1" type="ORF">SAMN05216490_2778</name>
</gene>
<dbReference type="Pfam" id="PF12843">
    <property type="entry name" value="QSregVF_b"/>
    <property type="match status" value="1"/>
</dbReference>
<dbReference type="STRING" id="652787.SAMN05216490_2778"/>
<dbReference type="InterPro" id="IPR024530">
    <property type="entry name" value="QSregVF_b"/>
</dbReference>
<dbReference type="Proteomes" id="UP000199679">
    <property type="component" value="Chromosome I"/>
</dbReference>
<dbReference type="EMBL" id="LT629740">
    <property type="protein sequence ID" value="SDT22260.1"/>
    <property type="molecule type" value="Genomic_DNA"/>
</dbReference>
<dbReference type="AlphaFoldDB" id="A0A1H1YLH5"/>
<name>A0A1H1YLH5_MUCMA</name>
<evidence type="ECO:0000313" key="2">
    <source>
        <dbReference type="Proteomes" id="UP000199679"/>
    </source>
</evidence>
<evidence type="ECO:0008006" key="3">
    <source>
        <dbReference type="Google" id="ProtNLM"/>
    </source>
</evidence>
<keyword evidence="2" id="KW-1185">Reference proteome</keyword>
<sequence>MGYSHLYDHLNPTNPGLSYLYSMESAQPDSKILIEIVQTKMPFGKYKGTLICDMPISYLEWMHGKGGFPPGKLGMLLSTVYEIKTNGLQSIITMVKTSLRNQRS</sequence>
<organism evidence="1 2">
    <name type="scientific">Mucilaginibacter mallensis</name>
    <dbReference type="NCBI Taxonomy" id="652787"/>
    <lineage>
        <taxon>Bacteria</taxon>
        <taxon>Pseudomonadati</taxon>
        <taxon>Bacteroidota</taxon>
        <taxon>Sphingobacteriia</taxon>
        <taxon>Sphingobacteriales</taxon>
        <taxon>Sphingobacteriaceae</taxon>
        <taxon>Mucilaginibacter</taxon>
    </lineage>
</organism>
<evidence type="ECO:0000313" key="1">
    <source>
        <dbReference type="EMBL" id="SDT22260.1"/>
    </source>
</evidence>